<name>A0A0E9WV62_ANGAN</name>
<sequence>MLSHNRAGILPLKPTRSHLLPSLLFQPLSMSIRALSLGSVEFNTLFITLWNCCQ</sequence>
<dbReference type="AlphaFoldDB" id="A0A0E9WV62"/>
<accession>A0A0E9WV62</accession>
<organism evidence="1">
    <name type="scientific">Anguilla anguilla</name>
    <name type="common">European freshwater eel</name>
    <name type="synonym">Muraena anguilla</name>
    <dbReference type="NCBI Taxonomy" id="7936"/>
    <lineage>
        <taxon>Eukaryota</taxon>
        <taxon>Metazoa</taxon>
        <taxon>Chordata</taxon>
        <taxon>Craniata</taxon>
        <taxon>Vertebrata</taxon>
        <taxon>Euteleostomi</taxon>
        <taxon>Actinopterygii</taxon>
        <taxon>Neopterygii</taxon>
        <taxon>Teleostei</taxon>
        <taxon>Anguilliformes</taxon>
        <taxon>Anguillidae</taxon>
        <taxon>Anguilla</taxon>
    </lineage>
</organism>
<protein>
    <submittedName>
        <fullName evidence="1">Uncharacterized protein</fullName>
    </submittedName>
</protein>
<reference evidence="1" key="1">
    <citation type="submission" date="2014-11" db="EMBL/GenBank/DDBJ databases">
        <authorList>
            <person name="Amaro Gonzalez C."/>
        </authorList>
    </citation>
    <scope>NUCLEOTIDE SEQUENCE</scope>
</reference>
<reference evidence="1" key="2">
    <citation type="journal article" date="2015" name="Fish Shellfish Immunol.">
        <title>Early steps in the European eel (Anguilla anguilla)-Vibrio vulnificus interaction in the gills: Role of the RtxA13 toxin.</title>
        <authorList>
            <person name="Callol A."/>
            <person name="Pajuelo D."/>
            <person name="Ebbesson L."/>
            <person name="Teles M."/>
            <person name="MacKenzie S."/>
            <person name="Amaro C."/>
        </authorList>
    </citation>
    <scope>NUCLEOTIDE SEQUENCE</scope>
</reference>
<proteinExistence type="predicted"/>
<dbReference type="EMBL" id="GBXM01014273">
    <property type="protein sequence ID" value="JAH94304.1"/>
    <property type="molecule type" value="Transcribed_RNA"/>
</dbReference>
<evidence type="ECO:0000313" key="1">
    <source>
        <dbReference type="EMBL" id="JAH94304.1"/>
    </source>
</evidence>